<evidence type="ECO:0000313" key="1">
    <source>
        <dbReference type="EMBL" id="RVE62947.1"/>
    </source>
</evidence>
<protein>
    <recommendedName>
        <fullName evidence="3">Apolipoprotein C-IV</fullName>
    </recommendedName>
</protein>
<dbReference type="OrthoDB" id="8899517at2759"/>
<dbReference type="EMBL" id="CM012452">
    <property type="protein sequence ID" value="RVE62947.1"/>
    <property type="molecule type" value="Genomic_DNA"/>
</dbReference>
<accession>A0A3S2PWH8</accession>
<reference evidence="1 2" key="1">
    <citation type="submission" date="2018-11" db="EMBL/GenBank/DDBJ databases">
        <authorList>
            <person name="Lopez-Roques C."/>
            <person name="Donnadieu C."/>
            <person name="Bouchez O."/>
            <person name="Klopp C."/>
            <person name="Cabau C."/>
            <person name="Zahm M."/>
        </authorList>
    </citation>
    <scope>NUCLEOTIDE SEQUENCE [LARGE SCALE GENOMIC DNA]</scope>
    <source>
        <strain evidence="1">RS831</strain>
        <tissue evidence="1">Whole body</tissue>
    </source>
</reference>
<dbReference type="AlphaFoldDB" id="A0A3S2PWH8"/>
<organism evidence="1 2">
    <name type="scientific">Oryzias javanicus</name>
    <name type="common">Javanese ricefish</name>
    <name type="synonym">Aplocheilus javanicus</name>
    <dbReference type="NCBI Taxonomy" id="123683"/>
    <lineage>
        <taxon>Eukaryota</taxon>
        <taxon>Metazoa</taxon>
        <taxon>Chordata</taxon>
        <taxon>Craniata</taxon>
        <taxon>Vertebrata</taxon>
        <taxon>Euteleostomi</taxon>
        <taxon>Actinopterygii</taxon>
        <taxon>Neopterygii</taxon>
        <taxon>Teleostei</taxon>
        <taxon>Neoteleostei</taxon>
        <taxon>Acanthomorphata</taxon>
        <taxon>Ovalentaria</taxon>
        <taxon>Atherinomorphae</taxon>
        <taxon>Beloniformes</taxon>
        <taxon>Adrianichthyidae</taxon>
        <taxon>Oryziinae</taxon>
        <taxon>Oryzias</taxon>
    </lineage>
</organism>
<sequence>MADVKGQLPARPKIKSLFMIGALSLSGKAMYFKALTLGIILIQVCMPALAQTPTEQPDSPGILSRLAERARQARAKFQALGETALGFAGAYYEDHIQPVTDSYVEWASNVRSSLQERIQTAVENYTPFRN</sequence>
<proteinExistence type="predicted"/>
<dbReference type="Proteomes" id="UP000283210">
    <property type="component" value="Chromosome 16"/>
</dbReference>
<reference evidence="1 2" key="2">
    <citation type="submission" date="2019-01" db="EMBL/GenBank/DDBJ databases">
        <title>A chromosome length genome reference of the Java medaka (oryzias javanicus).</title>
        <authorList>
            <person name="Herpin A."/>
            <person name="Takehana Y."/>
            <person name="Naruse K."/>
            <person name="Ansai S."/>
            <person name="Kawaguchi M."/>
        </authorList>
    </citation>
    <scope>NUCLEOTIDE SEQUENCE [LARGE SCALE GENOMIC DNA]</scope>
    <source>
        <strain evidence="1">RS831</strain>
        <tissue evidence="1">Whole body</tissue>
    </source>
</reference>
<evidence type="ECO:0000313" key="2">
    <source>
        <dbReference type="Proteomes" id="UP000283210"/>
    </source>
</evidence>
<evidence type="ECO:0008006" key="3">
    <source>
        <dbReference type="Google" id="ProtNLM"/>
    </source>
</evidence>
<gene>
    <name evidence="1" type="ORF">OJAV_G00162100</name>
</gene>
<name>A0A3S2PWH8_ORYJA</name>
<keyword evidence="2" id="KW-1185">Reference proteome</keyword>